<evidence type="ECO:0000313" key="1">
    <source>
        <dbReference type="EMBL" id="OQP57073.1"/>
    </source>
</evidence>
<name>A0A1V9FFE1_9BACT</name>
<evidence type="ECO:0000313" key="2">
    <source>
        <dbReference type="Proteomes" id="UP000192796"/>
    </source>
</evidence>
<dbReference type="Proteomes" id="UP000192796">
    <property type="component" value="Unassembled WGS sequence"/>
</dbReference>
<keyword evidence="2" id="KW-1185">Reference proteome</keyword>
<dbReference type="EMBL" id="LVYD01000124">
    <property type="protein sequence ID" value="OQP57073.1"/>
    <property type="molecule type" value="Genomic_DNA"/>
</dbReference>
<dbReference type="AlphaFoldDB" id="A0A1V9FFE1"/>
<accession>A0A1V9FFE1</accession>
<organism evidence="1 2">
    <name type="scientific">Niastella vici</name>
    <dbReference type="NCBI Taxonomy" id="1703345"/>
    <lineage>
        <taxon>Bacteria</taxon>
        <taxon>Pseudomonadati</taxon>
        <taxon>Bacteroidota</taxon>
        <taxon>Chitinophagia</taxon>
        <taxon>Chitinophagales</taxon>
        <taxon>Chitinophagaceae</taxon>
        <taxon>Niastella</taxon>
    </lineage>
</organism>
<comment type="caution">
    <text evidence="1">The sequence shown here is derived from an EMBL/GenBank/DDBJ whole genome shotgun (WGS) entry which is preliminary data.</text>
</comment>
<gene>
    <name evidence="1" type="ORF">A3860_10930</name>
</gene>
<dbReference type="STRING" id="1703345.A3860_10930"/>
<sequence length="455" mass="51444">MQIYLFRFLIGSLIVISFSINVKAQDFPGKGQIGSMLPIDDNTAVGHVVYGSLNEAFLVVDQKGQLLWSEHVRGYIKGEGKWNGNVIFFYTEKSNGGPLHATIVDLKEKKISKDKIIYDIPKDGNISVENDSRYNFSSLLFRSNRSEPLINMITLSADLEIYTKMLMPADSRTFIDIHTSKQGDIFLTSMVNSKLIAEKFDKEGEVKSKLQVDIDVRNKSYFTAVSRLDTFANNTLVAIQYVNTDKDKAISLYRFDFDAEKVKTAPPVLLDKVYAGTLEEKEPDAKKRLKSIDEMVPVDILTTHDKVILVKEIRTLYSTPNAVAALNNAAVVSVFNKELKPLHETVLNKYYQAYASFNSHLVSFIYNEKLYVLCEESEGLATFYDYCYIIDLSANKKEKKKLPQTGGLIDAASTVWFKNSCILGYLDKEFGGMKGKTKLKAMTYEEIDKLVNVER</sequence>
<proteinExistence type="predicted"/>
<protein>
    <submittedName>
        <fullName evidence="1">Uncharacterized protein</fullName>
    </submittedName>
</protein>
<reference evidence="1 2" key="1">
    <citation type="submission" date="2016-03" db="EMBL/GenBank/DDBJ databases">
        <title>Niastella vici sp. nov., isolated from farmland soil.</title>
        <authorList>
            <person name="Chen L."/>
            <person name="Wang D."/>
            <person name="Yang S."/>
            <person name="Wang G."/>
        </authorList>
    </citation>
    <scope>NUCLEOTIDE SEQUENCE [LARGE SCALE GENOMIC DNA]</scope>
    <source>
        <strain evidence="1 2">DJ57</strain>
    </source>
</reference>
<dbReference type="RefSeq" id="WP_081156037.1">
    <property type="nucleotide sequence ID" value="NZ_LVYD01000124.1"/>
</dbReference>